<sequence>MASFLKYLPASFEPTGVVIYGEGKIDFKNLLLGTPFEPFIEQLRLTLFGVYPSSENLSVEIYDATNMLKPICSIITDYVELDILASPLVTIDMSIFSELPEVLKNIIIRIHNLQQSEYYKEIRDLYKFPELLKCPQLAQCFEIQYQWNKIWCTYIYALNIINCDSVLNILKHVFPEITKCLLNMMSTNYIDMPRIVIDTLSYIDKTSVTTNHYDPVIKTLREMYLEKRFCFPEVTNFMKMILSRLIDSIDELDVLPNILQYLTHI</sequence>
<accession>A0A6C0BE34</accession>
<dbReference type="AlphaFoldDB" id="A0A6C0BE34"/>
<proteinExistence type="predicted"/>
<evidence type="ECO:0000313" key="1">
    <source>
        <dbReference type="EMBL" id="QHS90330.1"/>
    </source>
</evidence>
<organism evidence="1">
    <name type="scientific">viral metagenome</name>
    <dbReference type="NCBI Taxonomy" id="1070528"/>
    <lineage>
        <taxon>unclassified sequences</taxon>
        <taxon>metagenomes</taxon>
        <taxon>organismal metagenomes</taxon>
    </lineage>
</organism>
<dbReference type="EMBL" id="MN739132">
    <property type="protein sequence ID" value="QHS90330.1"/>
    <property type="molecule type" value="Genomic_DNA"/>
</dbReference>
<name>A0A6C0BE34_9ZZZZ</name>
<reference evidence="1" key="1">
    <citation type="journal article" date="2020" name="Nature">
        <title>Giant virus diversity and host interactions through global metagenomics.</title>
        <authorList>
            <person name="Schulz F."/>
            <person name="Roux S."/>
            <person name="Paez-Espino D."/>
            <person name="Jungbluth S."/>
            <person name="Walsh D.A."/>
            <person name="Denef V.J."/>
            <person name="McMahon K.D."/>
            <person name="Konstantinidis K.T."/>
            <person name="Eloe-Fadrosh E.A."/>
            <person name="Kyrpides N.C."/>
            <person name="Woyke T."/>
        </authorList>
    </citation>
    <scope>NUCLEOTIDE SEQUENCE</scope>
    <source>
        <strain evidence="1">GVMAG-M-3300010160-60</strain>
    </source>
</reference>
<protein>
    <submittedName>
        <fullName evidence="1">Uncharacterized protein</fullName>
    </submittedName>
</protein>